<evidence type="ECO:0000313" key="7">
    <source>
        <dbReference type="EMBL" id="RQD90868.1"/>
    </source>
</evidence>
<dbReference type="AlphaFoldDB" id="A0A3R7VV11"/>
<name>A0A3R7VV11_9EURY</name>
<dbReference type="GO" id="GO:0001682">
    <property type="term" value="P:tRNA 5'-leader removal"/>
    <property type="evidence" value="ECO:0007669"/>
    <property type="project" value="UniProtKB-UniRule"/>
</dbReference>
<evidence type="ECO:0000256" key="5">
    <source>
        <dbReference type="ARBA" id="ARBA00022801"/>
    </source>
</evidence>
<dbReference type="GO" id="GO:0030677">
    <property type="term" value="C:ribonuclease P complex"/>
    <property type="evidence" value="ECO:0007669"/>
    <property type="project" value="UniProtKB-UniRule"/>
</dbReference>
<protein>
    <recommendedName>
        <fullName evidence="6">Ribonuclease P protein component 3</fullName>
        <shortName evidence="6">RNase P component 3</shortName>
        <ecNumber evidence="6">3.1.26.5</ecNumber>
    </recommendedName>
    <alternativeName>
        <fullName evidence="6">Rpp30</fullName>
    </alternativeName>
</protein>
<dbReference type="InterPro" id="IPR016195">
    <property type="entry name" value="Pol/histidinol_Pase-like"/>
</dbReference>
<dbReference type="InterPro" id="IPR023539">
    <property type="entry name" value="RNase_P_comp-3_arc"/>
</dbReference>
<comment type="catalytic activity">
    <reaction evidence="6">
        <text>Endonucleolytic cleavage of RNA, removing 5'-extranucleotides from tRNA precursor.</text>
        <dbReference type="EC" id="3.1.26.5"/>
    </reaction>
</comment>
<reference evidence="7 8" key="1">
    <citation type="submission" date="2018-08" db="EMBL/GenBank/DDBJ databases">
        <title>The metabolism and importance of syntrophic acetate oxidation coupled to methane or sulfide production in haloalkaline environments.</title>
        <authorList>
            <person name="Timmers P.H.A."/>
            <person name="Vavourakis C.D."/>
            <person name="Sorokin D.Y."/>
            <person name="Sinninghe Damste J.S."/>
            <person name="Muyzer G."/>
            <person name="Stams A.J.M."/>
            <person name="Plugge C.M."/>
        </authorList>
    </citation>
    <scope>NUCLEOTIDE SEQUENCE [LARGE SCALE GENOMIC DNA]</scope>
    <source>
        <strain evidence="7">MSAO_Arc3</strain>
    </source>
</reference>
<dbReference type="Proteomes" id="UP000284763">
    <property type="component" value="Unassembled WGS sequence"/>
</dbReference>
<accession>A0A3R7VV11</accession>
<evidence type="ECO:0000256" key="3">
    <source>
        <dbReference type="ARBA" id="ARBA00022722"/>
    </source>
</evidence>
<dbReference type="HAMAP" id="MF_00756">
    <property type="entry name" value="RNase_P_3"/>
    <property type="match status" value="1"/>
</dbReference>
<dbReference type="GO" id="GO:0005737">
    <property type="term" value="C:cytoplasm"/>
    <property type="evidence" value="ECO:0007669"/>
    <property type="project" value="UniProtKB-SubCell"/>
</dbReference>
<dbReference type="NCBIfam" id="NF046111">
    <property type="entry name" value="RNaseP3Mthb"/>
    <property type="match status" value="1"/>
</dbReference>
<comment type="function">
    <text evidence="6">Part of ribonuclease P, a protein complex that generates mature tRNA molecules by cleaving their 5'-ends.</text>
</comment>
<keyword evidence="1 6" id="KW-0963">Cytoplasm</keyword>
<dbReference type="EC" id="3.1.26.5" evidence="6"/>
<keyword evidence="4 6" id="KW-0255">Endonuclease</keyword>
<dbReference type="Gene3D" id="3.20.20.140">
    <property type="entry name" value="Metal-dependent hydrolases"/>
    <property type="match status" value="1"/>
</dbReference>
<dbReference type="SUPFAM" id="SSF89550">
    <property type="entry name" value="PHP domain-like"/>
    <property type="match status" value="1"/>
</dbReference>
<comment type="caution">
    <text evidence="7">The sequence shown here is derived from an EMBL/GenBank/DDBJ whole genome shotgun (WGS) entry which is preliminary data.</text>
</comment>
<keyword evidence="2 6" id="KW-0819">tRNA processing</keyword>
<dbReference type="InterPro" id="IPR002738">
    <property type="entry name" value="RNase_P_p30"/>
</dbReference>
<comment type="subunit">
    <text evidence="6">Consists of a catalytic RNA component and at least 4-5 protein subunits.</text>
</comment>
<organism evidence="7 8">
    <name type="scientific">Methanosalsum natronophilum</name>
    <dbReference type="NCBI Taxonomy" id="768733"/>
    <lineage>
        <taxon>Archaea</taxon>
        <taxon>Methanobacteriati</taxon>
        <taxon>Methanobacteriota</taxon>
        <taxon>Stenosarchaea group</taxon>
        <taxon>Methanomicrobia</taxon>
        <taxon>Methanosarcinales</taxon>
        <taxon>Methanosarcinaceae</taxon>
        <taxon>Methanosalsum</taxon>
    </lineage>
</organism>
<comment type="subcellular location">
    <subcellularLocation>
        <location evidence="6">Cytoplasm</location>
    </subcellularLocation>
</comment>
<sequence length="234" mass="26084">MVKSKFCDCNVHPLPEGKDTVARMINFAKHLGYQRIIITLHSDSELSPSDIPTDVKGIEVYRGIEVKTQSPSKLNGLIGKYRKAADFLSVHGGNEKINRLAVENPYVDCLMHPLTEKNSGLNHVLAKEAVRNNVAIEFNMDLILKSRGGRRVYAFSHFKTNLMLARKYGVATIVASNSRSIFHMRAPREMIAISQLFGMNEREANDSISTIPGEILDKNCINNGAVFEGVKILE</sequence>
<dbReference type="Pfam" id="PF01876">
    <property type="entry name" value="RNase_P_p30"/>
    <property type="match status" value="1"/>
</dbReference>
<evidence type="ECO:0000256" key="1">
    <source>
        <dbReference type="ARBA" id="ARBA00022490"/>
    </source>
</evidence>
<keyword evidence="5 6" id="KW-0378">Hydrolase</keyword>
<evidence type="ECO:0000256" key="6">
    <source>
        <dbReference type="HAMAP-Rule" id="MF_00756"/>
    </source>
</evidence>
<comment type="similarity">
    <text evidence="6">Belongs to the eukaryotic/archaeal RNase P protein component 3 family.</text>
</comment>
<gene>
    <name evidence="6" type="primary">rnp3</name>
    <name evidence="7" type="ORF">D5R95_01475</name>
</gene>
<proteinExistence type="inferred from homology"/>
<keyword evidence="3 6" id="KW-0540">Nuclease</keyword>
<evidence type="ECO:0000313" key="8">
    <source>
        <dbReference type="Proteomes" id="UP000284763"/>
    </source>
</evidence>
<dbReference type="EMBL" id="QZAB01000103">
    <property type="protein sequence ID" value="RQD90868.1"/>
    <property type="molecule type" value="Genomic_DNA"/>
</dbReference>
<dbReference type="GO" id="GO:0004526">
    <property type="term" value="F:ribonuclease P activity"/>
    <property type="evidence" value="ECO:0007669"/>
    <property type="project" value="UniProtKB-UniRule"/>
</dbReference>
<evidence type="ECO:0000256" key="4">
    <source>
        <dbReference type="ARBA" id="ARBA00022759"/>
    </source>
</evidence>
<evidence type="ECO:0000256" key="2">
    <source>
        <dbReference type="ARBA" id="ARBA00022694"/>
    </source>
</evidence>